<dbReference type="InterPro" id="IPR011009">
    <property type="entry name" value="Kinase-like_dom_sf"/>
</dbReference>
<gene>
    <name evidence="3" type="ORF">TGAM01_v206013</name>
</gene>
<name>A0A2P4ZKV9_9HYPO</name>
<dbReference type="EC" id="2.7.1.172" evidence="1"/>
<dbReference type="GO" id="GO:0102193">
    <property type="term" value="F:protein-ribulosamine 3-kinase activity"/>
    <property type="evidence" value="ECO:0007669"/>
    <property type="project" value="UniProtKB-EC"/>
</dbReference>
<dbReference type="Proteomes" id="UP000054821">
    <property type="component" value="Unassembled WGS sequence"/>
</dbReference>
<dbReference type="GeneID" id="29982816"/>
<evidence type="ECO:0000256" key="2">
    <source>
        <dbReference type="ARBA" id="ARBA00048655"/>
    </source>
</evidence>
<dbReference type="Pfam" id="PF03881">
    <property type="entry name" value="Fructosamin_kin"/>
    <property type="match status" value="1"/>
</dbReference>
<evidence type="ECO:0000256" key="1">
    <source>
        <dbReference type="ARBA" id="ARBA00011961"/>
    </source>
</evidence>
<dbReference type="InterPro" id="IPR016477">
    <property type="entry name" value="Fructo-/Ketosamine-3-kinase"/>
</dbReference>
<dbReference type="PANTHER" id="PTHR12149:SF8">
    <property type="entry name" value="PROTEIN-RIBULOSAMINE 3-KINASE"/>
    <property type="match status" value="1"/>
</dbReference>
<dbReference type="SUPFAM" id="SSF56112">
    <property type="entry name" value="Protein kinase-like (PK-like)"/>
    <property type="match status" value="1"/>
</dbReference>
<evidence type="ECO:0000313" key="3">
    <source>
        <dbReference type="EMBL" id="PON24932.1"/>
    </source>
</evidence>
<keyword evidence="4" id="KW-1185">Reference proteome</keyword>
<comment type="caution">
    <text evidence="3">The sequence shown here is derived from an EMBL/GenBank/DDBJ whole genome shotgun (WGS) entry which is preliminary data.</text>
</comment>
<dbReference type="AlphaFoldDB" id="A0A2P4ZKV9"/>
<dbReference type="Gene3D" id="3.90.1200.10">
    <property type="match status" value="1"/>
</dbReference>
<comment type="catalytic activity">
    <reaction evidence="2">
        <text>N(6)-D-ribulosyl-L-lysyl-[protein] + ATP = N(6)-(3-O-phospho-D-ribulosyl)-L-lysyl-[protein] + ADP + H(+)</text>
        <dbReference type="Rhea" id="RHEA:48432"/>
        <dbReference type="Rhea" id="RHEA-COMP:12103"/>
        <dbReference type="Rhea" id="RHEA-COMP:12104"/>
        <dbReference type="ChEBI" id="CHEBI:15378"/>
        <dbReference type="ChEBI" id="CHEBI:30616"/>
        <dbReference type="ChEBI" id="CHEBI:90418"/>
        <dbReference type="ChEBI" id="CHEBI:90420"/>
        <dbReference type="ChEBI" id="CHEBI:456216"/>
        <dbReference type="EC" id="2.7.1.172"/>
    </reaction>
    <physiologicalReaction direction="left-to-right" evidence="2">
        <dbReference type="Rhea" id="RHEA:48433"/>
    </physiologicalReaction>
</comment>
<protein>
    <recommendedName>
        <fullName evidence="1">protein-ribulosamine 3-kinase</fullName>
        <ecNumber evidence="1">2.7.1.172</ecNumber>
    </recommendedName>
</protein>
<dbReference type="EMBL" id="JPDN02000020">
    <property type="protein sequence ID" value="PON24932.1"/>
    <property type="molecule type" value="Genomic_DNA"/>
</dbReference>
<reference evidence="3 4" key="1">
    <citation type="journal article" date="2016" name="Genome Announc.">
        <title>Draft Whole-Genome Sequence of Trichoderma gamsii T6085, a Promising Biocontrol Agent of Fusarium Head Blight on Wheat.</title>
        <authorList>
            <person name="Baroncelli R."/>
            <person name="Zapparata A."/>
            <person name="Piaggeschi G."/>
            <person name="Sarrocco S."/>
            <person name="Vannacci G."/>
        </authorList>
    </citation>
    <scope>NUCLEOTIDE SEQUENCE [LARGE SCALE GENOMIC DNA]</scope>
    <source>
        <strain evidence="3 4">T6085</strain>
    </source>
</reference>
<accession>A0A2P4ZKV9</accession>
<dbReference type="PANTHER" id="PTHR12149">
    <property type="entry name" value="FRUCTOSAMINE 3 KINASE-RELATED PROTEIN"/>
    <property type="match status" value="1"/>
</dbReference>
<proteinExistence type="predicted"/>
<organism evidence="3 4">
    <name type="scientific">Trichoderma gamsii</name>
    <dbReference type="NCBI Taxonomy" id="398673"/>
    <lineage>
        <taxon>Eukaryota</taxon>
        <taxon>Fungi</taxon>
        <taxon>Dikarya</taxon>
        <taxon>Ascomycota</taxon>
        <taxon>Pezizomycotina</taxon>
        <taxon>Sordariomycetes</taxon>
        <taxon>Hypocreomycetidae</taxon>
        <taxon>Hypocreales</taxon>
        <taxon>Hypocreaceae</taxon>
        <taxon>Trichoderma</taxon>
    </lineage>
</organism>
<evidence type="ECO:0000313" key="4">
    <source>
        <dbReference type="Proteomes" id="UP000054821"/>
    </source>
</evidence>
<dbReference type="RefSeq" id="XP_024405436.1">
    <property type="nucleotide sequence ID" value="XM_024549774.1"/>
</dbReference>
<sequence>MASSIVEQPNAAQDSGLAERVVLDQYEVESGLHNRTEGIIQAPLIQNILSQLDGVFPFDEAVIEALPKDVTFTSVESFGTSAWTVTGRVTAQRADGSIQRFFLKVAYGEHGRLMLGGEHVSSKMIYSVKPDFIPTPYGYGRYKVQSPDTYFYLSQFIDMDVTTAPDPEDLMGNLAELHKNSQSPTGKFGFPVTTYDGNIPHRVTWESKWVDFFRNLFLHACSLDAEVNEPWPELELAVRQMGDAVIPRLLGNLRQSGSDEPVKPCLIHGDLWEGNRGIDMETGDSVVYDASSYFAHNEMEFGNWRSELCVVPLSPDDLIARLNGQLAYKDLSRNTFFRSKTYMAHYLRRFPAAEPVEEFDDRNRLYSIKVAINYSAMRPGSIRRKTAYNNMCYLIHKYAPIEGVEQYDPRSDPFVTGAHFQVYSSSD</sequence>